<keyword evidence="2" id="KW-1185">Reference proteome</keyword>
<accession>A0A9W4X934</accession>
<dbReference type="Proteomes" id="UP001153678">
    <property type="component" value="Unassembled WGS sequence"/>
</dbReference>
<reference evidence="1" key="1">
    <citation type="submission" date="2022-08" db="EMBL/GenBank/DDBJ databases">
        <authorList>
            <person name="Kallberg Y."/>
            <person name="Tangrot J."/>
            <person name="Rosling A."/>
        </authorList>
    </citation>
    <scope>NUCLEOTIDE SEQUENCE</scope>
    <source>
        <strain evidence="1">Wild A</strain>
    </source>
</reference>
<name>A0A9W4X934_9GLOM</name>
<dbReference type="AlphaFoldDB" id="A0A9W4X934"/>
<sequence length="51" mass="5759">MHEVSADIKEFPKSLDALVTCLYVKVRPIMLCCYNVMEKLREGSPGTVETL</sequence>
<evidence type="ECO:0000313" key="1">
    <source>
        <dbReference type="EMBL" id="CAI2195231.1"/>
    </source>
</evidence>
<comment type="caution">
    <text evidence="1">The sequence shown here is derived from an EMBL/GenBank/DDBJ whole genome shotgun (WGS) entry which is preliminary data.</text>
</comment>
<proteinExistence type="predicted"/>
<protein>
    <submittedName>
        <fullName evidence="1">14690_t:CDS:1</fullName>
    </submittedName>
</protein>
<evidence type="ECO:0000313" key="2">
    <source>
        <dbReference type="Proteomes" id="UP001153678"/>
    </source>
</evidence>
<organism evidence="1 2">
    <name type="scientific">Funneliformis geosporum</name>
    <dbReference type="NCBI Taxonomy" id="1117311"/>
    <lineage>
        <taxon>Eukaryota</taxon>
        <taxon>Fungi</taxon>
        <taxon>Fungi incertae sedis</taxon>
        <taxon>Mucoromycota</taxon>
        <taxon>Glomeromycotina</taxon>
        <taxon>Glomeromycetes</taxon>
        <taxon>Glomerales</taxon>
        <taxon>Glomeraceae</taxon>
        <taxon>Funneliformis</taxon>
    </lineage>
</organism>
<dbReference type="EMBL" id="CAMKVN010012147">
    <property type="protein sequence ID" value="CAI2195231.1"/>
    <property type="molecule type" value="Genomic_DNA"/>
</dbReference>
<feature type="non-terminal residue" evidence="1">
    <location>
        <position position="51"/>
    </location>
</feature>
<gene>
    <name evidence="1" type="ORF">FWILDA_LOCUS16972</name>
</gene>